<dbReference type="GO" id="GO:0034587">
    <property type="term" value="P:piRNA processing"/>
    <property type="evidence" value="ECO:0007669"/>
    <property type="project" value="TreeGrafter"/>
</dbReference>
<accession>A0A7R9MMT7</accession>
<comment type="catalytic activity">
    <reaction evidence="12">
        <text>small RNA 3'-end nucleotide + S-adenosyl-L-methionine = small RNA 3'-end 2'-O-methylnucleotide + S-adenosyl-L-homocysteine + H(+)</text>
        <dbReference type="Rhea" id="RHEA:37887"/>
        <dbReference type="Rhea" id="RHEA-COMP:10415"/>
        <dbReference type="Rhea" id="RHEA-COMP:10416"/>
        <dbReference type="ChEBI" id="CHEBI:15378"/>
        <dbReference type="ChEBI" id="CHEBI:57856"/>
        <dbReference type="ChEBI" id="CHEBI:59789"/>
        <dbReference type="ChEBI" id="CHEBI:74896"/>
        <dbReference type="ChEBI" id="CHEBI:74898"/>
        <dbReference type="EC" id="2.1.1.386"/>
    </reaction>
</comment>
<dbReference type="EMBL" id="OC940674">
    <property type="protein sequence ID" value="CAD7661991.1"/>
    <property type="molecule type" value="Genomic_DNA"/>
</dbReference>
<evidence type="ECO:0000256" key="5">
    <source>
        <dbReference type="ARBA" id="ARBA00022679"/>
    </source>
</evidence>
<keyword evidence="7" id="KW-0479">Metal-binding</keyword>
<gene>
    <name evidence="13" type="ORF">ONB1V03_LOCUS18551</name>
</gene>
<evidence type="ECO:0000313" key="13">
    <source>
        <dbReference type="EMBL" id="CAD7661991.1"/>
    </source>
</evidence>
<dbReference type="GO" id="GO:0046872">
    <property type="term" value="F:metal ion binding"/>
    <property type="evidence" value="ECO:0007669"/>
    <property type="project" value="UniProtKB-KW"/>
</dbReference>
<comment type="cofactor">
    <cofactor evidence="1">
        <name>Mg(2+)</name>
        <dbReference type="ChEBI" id="CHEBI:18420"/>
    </cofactor>
</comment>
<dbReference type="EC" id="2.1.1.386" evidence="11"/>
<evidence type="ECO:0000256" key="1">
    <source>
        <dbReference type="ARBA" id="ARBA00001946"/>
    </source>
</evidence>
<evidence type="ECO:0000256" key="8">
    <source>
        <dbReference type="ARBA" id="ARBA00022842"/>
    </source>
</evidence>
<comment type="similarity">
    <text evidence="2">Belongs to the methyltransferase superfamily. HEN1 family.</text>
</comment>
<evidence type="ECO:0000256" key="10">
    <source>
        <dbReference type="ARBA" id="ARBA00023158"/>
    </source>
</evidence>
<dbReference type="GO" id="GO:0005634">
    <property type="term" value="C:nucleus"/>
    <property type="evidence" value="ECO:0007669"/>
    <property type="project" value="TreeGrafter"/>
</dbReference>
<dbReference type="InterPro" id="IPR029063">
    <property type="entry name" value="SAM-dependent_MTases_sf"/>
</dbReference>
<dbReference type="FunFam" id="3.40.50.150:FF:000124">
    <property type="entry name" value="HEN methyltransferase 1"/>
    <property type="match status" value="1"/>
</dbReference>
<evidence type="ECO:0000256" key="9">
    <source>
        <dbReference type="ARBA" id="ARBA00022884"/>
    </source>
</evidence>
<organism evidence="13">
    <name type="scientific">Oppiella nova</name>
    <dbReference type="NCBI Taxonomy" id="334625"/>
    <lineage>
        <taxon>Eukaryota</taxon>
        <taxon>Metazoa</taxon>
        <taxon>Ecdysozoa</taxon>
        <taxon>Arthropoda</taxon>
        <taxon>Chelicerata</taxon>
        <taxon>Arachnida</taxon>
        <taxon>Acari</taxon>
        <taxon>Acariformes</taxon>
        <taxon>Sarcoptiformes</taxon>
        <taxon>Oribatida</taxon>
        <taxon>Brachypylina</taxon>
        <taxon>Oppioidea</taxon>
        <taxon>Oppiidae</taxon>
        <taxon>Oppiella</taxon>
    </lineage>
</organism>
<dbReference type="Proteomes" id="UP000728032">
    <property type="component" value="Unassembled WGS sequence"/>
</dbReference>
<evidence type="ECO:0000256" key="3">
    <source>
        <dbReference type="ARBA" id="ARBA00021330"/>
    </source>
</evidence>
<evidence type="ECO:0000256" key="6">
    <source>
        <dbReference type="ARBA" id="ARBA00022691"/>
    </source>
</evidence>
<dbReference type="GO" id="GO:0001510">
    <property type="term" value="P:RNA methylation"/>
    <property type="evidence" value="ECO:0007669"/>
    <property type="project" value="InterPro"/>
</dbReference>
<keyword evidence="14" id="KW-1185">Reference proteome</keyword>
<dbReference type="EMBL" id="CAJPVJ010025849">
    <property type="protein sequence ID" value="CAG2179127.1"/>
    <property type="molecule type" value="Genomic_DNA"/>
</dbReference>
<evidence type="ECO:0000256" key="11">
    <source>
        <dbReference type="ARBA" id="ARBA00035025"/>
    </source>
</evidence>
<keyword evidence="8" id="KW-0460">Magnesium</keyword>
<dbReference type="GO" id="GO:0005737">
    <property type="term" value="C:cytoplasm"/>
    <property type="evidence" value="ECO:0007669"/>
    <property type="project" value="TreeGrafter"/>
</dbReference>
<protein>
    <recommendedName>
        <fullName evidence="3">Small RNA 2'-O-methyltransferase</fullName>
        <ecNumber evidence="11">2.1.1.386</ecNumber>
    </recommendedName>
</protein>
<feature type="non-terminal residue" evidence="13">
    <location>
        <position position="341"/>
    </location>
</feature>
<keyword evidence="6" id="KW-0949">S-adenosyl-L-methionine</keyword>
<dbReference type="GO" id="GO:0003723">
    <property type="term" value="F:RNA binding"/>
    <property type="evidence" value="ECO:0007669"/>
    <property type="project" value="UniProtKB-KW"/>
</dbReference>
<dbReference type="Gene3D" id="3.40.50.150">
    <property type="entry name" value="Vaccinia Virus protein VP39"/>
    <property type="match status" value="1"/>
</dbReference>
<evidence type="ECO:0000256" key="12">
    <source>
        <dbReference type="ARBA" id="ARBA00048418"/>
    </source>
</evidence>
<dbReference type="InterPro" id="IPR026610">
    <property type="entry name" value="Hen1"/>
</dbReference>
<dbReference type="GO" id="GO:0090486">
    <property type="term" value="F:small RNA 2'-O-methyltransferase activity"/>
    <property type="evidence" value="ECO:0007669"/>
    <property type="project" value="UniProtKB-EC"/>
</dbReference>
<reference evidence="13" key="1">
    <citation type="submission" date="2020-11" db="EMBL/GenBank/DDBJ databases">
        <authorList>
            <person name="Tran Van P."/>
        </authorList>
    </citation>
    <scope>NUCLEOTIDE SEQUENCE</scope>
</reference>
<keyword evidence="4" id="KW-0489">Methyltransferase</keyword>
<evidence type="ECO:0000256" key="4">
    <source>
        <dbReference type="ARBA" id="ARBA00022603"/>
    </source>
</evidence>
<dbReference type="GO" id="GO:0030422">
    <property type="term" value="P:siRNA processing"/>
    <property type="evidence" value="ECO:0007669"/>
    <property type="project" value="TreeGrafter"/>
</dbReference>
<evidence type="ECO:0000313" key="14">
    <source>
        <dbReference type="Proteomes" id="UP000728032"/>
    </source>
</evidence>
<keyword evidence="9" id="KW-0694">RNA-binding</keyword>
<dbReference type="PANTHER" id="PTHR21404">
    <property type="entry name" value="HEN1"/>
    <property type="match status" value="1"/>
</dbReference>
<dbReference type="PANTHER" id="PTHR21404:SF3">
    <property type="entry name" value="SMALL RNA 2'-O-METHYLTRANSFERASE"/>
    <property type="match status" value="1"/>
</dbReference>
<name>A0A7R9MMT7_9ACAR</name>
<dbReference type="OrthoDB" id="2154311at2759"/>
<keyword evidence="5" id="KW-0808">Transferase</keyword>
<dbReference type="SUPFAM" id="SSF53335">
    <property type="entry name" value="S-adenosyl-L-methionine-dependent methyltransferases"/>
    <property type="match status" value="1"/>
</dbReference>
<evidence type="ECO:0000256" key="2">
    <source>
        <dbReference type="ARBA" id="ARBA00009026"/>
    </source>
</evidence>
<keyword evidence="10" id="KW-0943">RNA-mediated gene silencing</keyword>
<evidence type="ECO:0000256" key="7">
    <source>
        <dbReference type="ARBA" id="ARBA00022723"/>
    </source>
</evidence>
<proteinExistence type="inferred from homology"/>
<dbReference type="AlphaFoldDB" id="A0A7R9MMT7"/>
<sequence>MKTEEENEMASGSDVVFSPPLYIQRYQLVFDVLTQKCQNIHKIADFGCAEGKLFRRLKRMTNVEEIALIDCDDYSLEMCVHESRPLPYDFLFAERDVPLKVNVYKGSVAQNDSRLENFDAITCIELIEHLTADVLQAFPDNIFGYIRPKVVIITTPNIEYNVLFPQLKNTSQLRHYDHKFEWTRHEFDNWCQSIVKNYPEYSYEKTGVGEPPEQYSDVGFCTQIAIFRRHSDTDSTDDITDKCLNYKIVDTFDYPKNTRIHKEMEFVDWPSVPILHIHRGRFGDKTESFGVKWINGELSTLDGLNGVPLSEVLLDVMLRLGEATQNEVNERGVPEVYIDLL</sequence>